<evidence type="ECO:0000259" key="4">
    <source>
        <dbReference type="Pfam" id="PF05050"/>
    </source>
</evidence>
<dbReference type="Pfam" id="PF05050">
    <property type="entry name" value="Methyltransf_21"/>
    <property type="match status" value="1"/>
</dbReference>
<dbReference type="AlphaFoldDB" id="A0A1F6TH67"/>
<dbReference type="EMBL" id="MFSS01000025">
    <property type="protein sequence ID" value="OGI44428.1"/>
    <property type="molecule type" value="Genomic_DNA"/>
</dbReference>
<organism evidence="5 6">
    <name type="scientific">Candidatus Muproteobacteria bacterium RBG_16_64_11</name>
    <dbReference type="NCBI Taxonomy" id="1817758"/>
    <lineage>
        <taxon>Bacteria</taxon>
        <taxon>Pseudomonadati</taxon>
        <taxon>Pseudomonadota</taxon>
        <taxon>Candidatus Muproteobacteria</taxon>
    </lineage>
</organism>
<accession>A0A1F6TH67</accession>
<name>A0A1F6TH67_9PROT</name>
<dbReference type="Gene3D" id="3.40.50.2000">
    <property type="entry name" value="Glycogen Phosphorylase B"/>
    <property type="match status" value="1"/>
</dbReference>
<dbReference type="PANTHER" id="PTHR44835:SF1">
    <property type="entry name" value="PROTEIN O-GLCNAC TRANSFERASE"/>
    <property type="match status" value="1"/>
</dbReference>
<dbReference type="NCBIfam" id="TIGR01444">
    <property type="entry name" value="fkbM_fam"/>
    <property type="match status" value="1"/>
</dbReference>
<evidence type="ECO:0000313" key="6">
    <source>
        <dbReference type="Proteomes" id="UP000177925"/>
    </source>
</evidence>
<dbReference type="SUPFAM" id="SSF53335">
    <property type="entry name" value="S-adenosyl-L-methionine-dependent methyltransferases"/>
    <property type="match status" value="1"/>
</dbReference>
<dbReference type="InterPro" id="IPR006342">
    <property type="entry name" value="FkbM_mtfrase"/>
</dbReference>
<reference evidence="5 6" key="1">
    <citation type="journal article" date="2016" name="Nat. Commun.">
        <title>Thousands of microbial genomes shed light on interconnected biogeochemical processes in an aquifer system.</title>
        <authorList>
            <person name="Anantharaman K."/>
            <person name="Brown C.T."/>
            <person name="Hug L.A."/>
            <person name="Sharon I."/>
            <person name="Castelle C.J."/>
            <person name="Probst A.J."/>
            <person name="Thomas B.C."/>
            <person name="Singh A."/>
            <person name="Wilkins M.J."/>
            <person name="Karaoz U."/>
            <person name="Brodie E.L."/>
            <person name="Williams K.H."/>
            <person name="Hubbard S.S."/>
            <person name="Banfield J.F."/>
        </authorList>
    </citation>
    <scope>NUCLEOTIDE SEQUENCE [LARGE SCALE GENOMIC DNA]</scope>
</reference>
<keyword evidence="3" id="KW-0808">Transferase</keyword>
<evidence type="ECO:0000256" key="2">
    <source>
        <dbReference type="ARBA" id="ARBA00022676"/>
    </source>
</evidence>
<keyword evidence="2" id="KW-0328">Glycosyltransferase</keyword>
<evidence type="ECO:0000313" key="5">
    <source>
        <dbReference type="EMBL" id="OGI44428.1"/>
    </source>
</evidence>
<feature type="domain" description="Methyltransferase FkbM" evidence="4">
    <location>
        <begin position="237"/>
        <end position="385"/>
    </location>
</feature>
<evidence type="ECO:0000256" key="1">
    <source>
        <dbReference type="ARBA" id="ARBA00004922"/>
    </source>
</evidence>
<dbReference type="PANTHER" id="PTHR44835">
    <property type="entry name" value="UDP-N-ACETYLGLUCOSAMINE--PEPTIDE N-ACETYLGLUCOSAMINYLTRANSFERASE SPINDLY-RELATED"/>
    <property type="match status" value="1"/>
</dbReference>
<dbReference type="Gene3D" id="3.40.50.150">
    <property type="entry name" value="Vaccinia Virus protein VP39"/>
    <property type="match status" value="1"/>
</dbReference>
<dbReference type="GO" id="GO:0016757">
    <property type="term" value="F:glycosyltransferase activity"/>
    <property type="evidence" value="ECO:0007669"/>
    <property type="project" value="UniProtKB-KW"/>
</dbReference>
<comment type="caution">
    <text evidence="5">The sequence shown here is derived from an EMBL/GenBank/DDBJ whole genome shotgun (WGS) entry which is preliminary data.</text>
</comment>
<dbReference type="InterPro" id="IPR029063">
    <property type="entry name" value="SAM-dependent_MTases_sf"/>
</dbReference>
<dbReference type="Proteomes" id="UP000177925">
    <property type="component" value="Unassembled WGS sequence"/>
</dbReference>
<dbReference type="STRING" id="1817758.A2150_07150"/>
<sequence>MAQVPGSVLILYPFNPNWGKKYSSEAFRQRLQADFGAHGVDIARVHIVPAQPARADIHEIVKLADVYLDSHPFPGVCSLYDPLSLACPVVAWRGTTMRSLHSTAMLRQLDAEDLAAADEPDYIAKAVRLALDLPARAAVRERLRARMANGNPFEDSRRFSGKVGAALREMFEAYRDNRETWVQKPVSELMTEAQRSADAARGNMFFENLTDIELARALIKPYFQWLDDLPAEPRMVDVGACHGHLAVFFLQMGWRAELFEPDPSPLVGLQTFAAGYAGKARIHPFAVSDRAADAVEFHQSRVTGLSGLGASPHGGDERLIRVRCVRLGDFLVEQGVKHVEFLKIGAECWDFTVLESHDFDKLPPRIVMVKYGAGQNSRLLAEVRQGVARMAGRGYDAVVFEYDDDGDFKQGRWEYRLINMYIDRPFAPSHDRSFGNIVFYRRDDRAFLATLIAMLESFRDTRQGLSC</sequence>
<evidence type="ECO:0000256" key="3">
    <source>
        <dbReference type="ARBA" id="ARBA00022679"/>
    </source>
</evidence>
<proteinExistence type="predicted"/>
<comment type="pathway">
    <text evidence="1">Protein modification; protein glycosylation.</text>
</comment>
<dbReference type="InterPro" id="IPR051939">
    <property type="entry name" value="Glycosyltr_41/O-GlcNAc_trsf"/>
</dbReference>
<gene>
    <name evidence="5" type="ORF">A2150_07150</name>
</gene>
<protein>
    <recommendedName>
        <fullName evidence="4">Methyltransferase FkbM domain-containing protein</fullName>
    </recommendedName>
</protein>